<comment type="caution">
    <text evidence="1">The sequence shown here is derived from an EMBL/GenBank/DDBJ whole genome shotgun (WGS) entry which is preliminary data.</text>
</comment>
<dbReference type="EMBL" id="CM024806">
    <property type="protein sequence ID" value="KAG8008921.1"/>
    <property type="molecule type" value="Genomic_DNA"/>
</dbReference>
<gene>
    <name evidence="1" type="ORF">GBF38_011472</name>
</gene>
<accession>A0ACB7F3L9</accession>
<dbReference type="Proteomes" id="UP000805704">
    <property type="component" value="Chromosome 18"/>
</dbReference>
<keyword evidence="2" id="KW-1185">Reference proteome</keyword>
<sequence>MQLAVPLAEHWGRVGATLLPQGGDFQCEILLVEWAQKAESHKRSNQTQQPPSPRPDTATMTNGGQSDDRKYDSMLSMPQLPSLLRCPEAKTNKGITPPHTRAHLGAYILYVLMKVDSVNWIEAEHSPVLVFDQILAISARPSSSTFVQIMKWKHANTLN</sequence>
<reference evidence="1" key="1">
    <citation type="submission" date="2020-04" db="EMBL/GenBank/DDBJ databases">
        <title>A chromosome-scale assembly and high-density genetic map of the yellow drum (Nibea albiflora) genome.</title>
        <authorList>
            <person name="Xu D."/>
            <person name="Zhang W."/>
            <person name="Chen R."/>
            <person name="Tan P."/>
            <person name="Wang L."/>
            <person name="Song H."/>
            <person name="Tian L."/>
            <person name="Zhu Q."/>
            <person name="Wang B."/>
        </authorList>
    </citation>
    <scope>NUCLEOTIDE SEQUENCE</scope>
    <source>
        <strain evidence="1">ZJHYS-2018</strain>
    </source>
</reference>
<organism evidence="1 2">
    <name type="scientific">Nibea albiflora</name>
    <name type="common">Yellow drum</name>
    <name type="synonym">Corvina albiflora</name>
    <dbReference type="NCBI Taxonomy" id="240163"/>
    <lineage>
        <taxon>Eukaryota</taxon>
        <taxon>Metazoa</taxon>
        <taxon>Chordata</taxon>
        <taxon>Craniata</taxon>
        <taxon>Vertebrata</taxon>
        <taxon>Euteleostomi</taxon>
        <taxon>Actinopterygii</taxon>
        <taxon>Neopterygii</taxon>
        <taxon>Teleostei</taxon>
        <taxon>Neoteleostei</taxon>
        <taxon>Acanthomorphata</taxon>
        <taxon>Eupercaria</taxon>
        <taxon>Sciaenidae</taxon>
        <taxon>Nibea</taxon>
    </lineage>
</organism>
<evidence type="ECO:0000313" key="1">
    <source>
        <dbReference type="EMBL" id="KAG8008921.1"/>
    </source>
</evidence>
<evidence type="ECO:0000313" key="2">
    <source>
        <dbReference type="Proteomes" id="UP000805704"/>
    </source>
</evidence>
<protein>
    <submittedName>
        <fullName evidence="1">Uncharacterized protein</fullName>
    </submittedName>
</protein>
<name>A0ACB7F3L9_NIBAL</name>
<proteinExistence type="predicted"/>